<dbReference type="PANTHER" id="PTHR33121:SF70">
    <property type="entry name" value="SIGNALING PROTEIN YKOW"/>
    <property type="match status" value="1"/>
</dbReference>
<reference evidence="10" key="2">
    <citation type="submission" date="2020-10" db="EMBL/GenBank/DDBJ databases">
        <title>Comparative genomics of the Acetobacterium genus.</title>
        <authorList>
            <person name="Marshall C."/>
            <person name="May H."/>
            <person name="Norman S."/>
        </authorList>
    </citation>
    <scope>NUCLEOTIDE SEQUENCE</scope>
    <source>
        <strain evidence="10">DER-2019</strain>
    </source>
</reference>
<dbReference type="Pfam" id="PF00990">
    <property type="entry name" value="GGDEF"/>
    <property type="match status" value="1"/>
</dbReference>
<gene>
    <name evidence="10" type="ORF">GH810_01175</name>
</gene>
<dbReference type="SMART" id="SM00267">
    <property type="entry name" value="GGDEF"/>
    <property type="match status" value="1"/>
</dbReference>
<feature type="transmembrane region" description="Helical" evidence="7">
    <location>
        <begin position="279"/>
        <end position="297"/>
    </location>
</feature>
<comment type="caution">
    <text evidence="10">The sequence shown here is derived from an EMBL/GenBank/DDBJ whole genome shotgun (WGS) entry which is preliminary data.</text>
</comment>
<dbReference type="RefSeq" id="WP_148565546.1">
    <property type="nucleotide sequence ID" value="NZ_RXYA01000001.1"/>
</dbReference>
<dbReference type="Pfam" id="PF17202">
    <property type="entry name" value="sCache_3_3"/>
    <property type="match status" value="1"/>
</dbReference>
<evidence type="ECO:0000256" key="3">
    <source>
        <dbReference type="ARBA" id="ARBA00022692"/>
    </source>
</evidence>
<keyword evidence="4 7" id="KW-1133">Transmembrane helix</keyword>
<dbReference type="SMART" id="SM00052">
    <property type="entry name" value="EAL"/>
    <property type="match status" value="1"/>
</dbReference>
<keyword evidence="3 7" id="KW-0812">Transmembrane</keyword>
<dbReference type="InterPro" id="IPR043128">
    <property type="entry name" value="Rev_trsase/Diguanyl_cyclase"/>
</dbReference>
<dbReference type="InterPro" id="IPR029151">
    <property type="entry name" value="Sensor-like_sf"/>
</dbReference>
<evidence type="ECO:0000259" key="9">
    <source>
        <dbReference type="PROSITE" id="PS50887"/>
    </source>
</evidence>
<dbReference type="Pfam" id="PF00563">
    <property type="entry name" value="EAL"/>
    <property type="match status" value="1"/>
</dbReference>
<dbReference type="PROSITE" id="PS50887">
    <property type="entry name" value="GGDEF"/>
    <property type="match status" value="1"/>
</dbReference>
<dbReference type="Gene3D" id="3.20.20.450">
    <property type="entry name" value="EAL domain"/>
    <property type="match status" value="1"/>
</dbReference>
<evidence type="ECO:0000256" key="5">
    <source>
        <dbReference type="ARBA" id="ARBA00023136"/>
    </source>
</evidence>
<dbReference type="InterPro" id="IPR001633">
    <property type="entry name" value="EAL_dom"/>
</dbReference>
<proteinExistence type="predicted"/>
<dbReference type="CDD" id="cd01948">
    <property type="entry name" value="EAL"/>
    <property type="match status" value="1"/>
</dbReference>
<dbReference type="InterPro" id="IPR033463">
    <property type="entry name" value="sCache_3"/>
</dbReference>
<dbReference type="Gene3D" id="6.10.340.10">
    <property type="match status" value="1"/>
</dbReference>
<dbReference type="SUPFAM" id="SSF103190">
    <property type="entry name" value="Sensory domain-like"/>
    <property type="match status" value="1"/>
</dbReference>
<protein>
    <submittedName>
        <fullName evidence="10">EAL domain-containing protein</fullName>
    </submittedName>
</protein>
<evidence type="ECO:0000256" key="6">
    <source>
        <dbReference type="SAM" id="Coils"/>
    </source>
</evidence>
<dbReference type="EMBL" id="WJBD01000001">
    <property type="protein sequence ID" value="MBC3886926.1"/>
    <property type="molecule type" value="Genomic_DNA"/>
</dbReference>
<accession>A0A923KW41</accession>
<feature type="coiled-coil region" evidence="6">
    <location>
        <begin position="510"/>
        <end position="562"/>
    </location>
</feature>
<evidence type="ECO:0000256" key="7">
    <source>
        <dbReference type="SAM" id="Phobius"/>
    </source>
</evidence>
<feature type="domain" description="EAL" evidence="8">
    <location>
        <begin position="549"/>
        <end position="803"/>
    </location>
</feature>
<organism evidence="10 11">
    <name type="scientific">Acetobacterium paludosum</name>
    <dbReference type="NCBI Taxonomy" id="52693"/>
    <lineage>
        <taxon>Bacteria</taxon>
        <taxon>Bacillati</taxon>
        <taxon>Bacillota</taxon>
        <taxon>Clostridia</taxon>
        <taxon>Eubacteriales</taxon>
        <taxon>Eubacteriaceae</taxon>
        <taxon>Acetobacterium</taxon>
    </lineage>
</organism>
<dbReference type="GO" id="GO:0005886">
    <property type="term" value="C:plasma membrane"/>
    <property type="evidence" value="ECO:0007669"/>
    <property type="project" value="UniProtKB-SubCell"/>
</dbReference>
<evidence type="ECO:0000313" key="10">
    <source>
        <dbReference type="EMBL" id="MBC3886926.1"/>
    </source>
</evidence>
<keyword evidence="6" id="KW-0175">Coiled coil</keyword>
<dbReference type="InterPro" id="IPR035919">
    <property type="entry name" value="EAL_sf"/>
</dbReference>
<dbReference type="Gene3D" id="3.30.450.20">
    <property type="entry name" value="PAS domain"/>
    <property type="match status" value="1"/>
</dbReference>
<dbReference type="CDD" id="cd01949">
    <property type="entry name" value="GGDEF"/>
    <property type="match status" value="1"/>
</dbReference>
<dbReference type="SUPFAM" id="SSF141868">
    <property type="entry name" value="EAL domain-like"/>
    <property type="match status" value="1"/>
</dbReference>
<dbReference type="SUPFAM" id="SSF55073">
    <property type="entry name" value="Nucleotide cyclase"/>
    <property type="match status" value="1"/>
</dbReference>
<dbReference type="PANTHER" id="PTHR33121">
    <property type="entry name" value="CYCLIC DI-GMP PHOSPHODIESTERASE PDEF"/>
    <property type="match status" value="1"/>
</dbReference>
<dbReference type="NCBIfam" id="TIGR00254">
    <property type="entry name" value="GGDEF"/>
    <property type="match status" value="1"/>
</dbReference>
<keyword evidence="2" id="KW-1003">Cell membrane</keyword>
<dbReference type="InterPro" id="IPR050706">
    <property type="entry name" value="Cyclic-di-GMP_PDE-like"/>
</dbReference>
<evidence type="ECO:0000256" key="1">
    <source>
        <dbReference type="ARBA" id="ARBA00004651"/>
    </source>
</evidence>
<dbReference type="AlphaFoldDB" id="A0A923KW41"/>
<dbReference type="InterPro" id="IPR000160">
    <property type="entry name" value="GGDEF_dom"/>
</dbReference>
<sequence length="803" mass="90912">MFNKNTLHFKLNLFILSIIFLIVTIGFFIAIAIFFSIYEEDVIENISTGISQFREVAIDHHKAELLSFTTGLVDQSDQLLLQKDTTTEQTLQKYIDYANTIGIEFVEINGSGAVAYKELVCDQSVLDLASQNTTINNTEPTLWVDGSAEIGLHLFCSYPIVDSNKNQIGTVLVGLPIANQTAVEYIKNTSALDATIFAGNKRIATTIMKNDVNQIGTTLDASVASTVLDQGQEYYGKSTILGEPYMVAYVPVFNSNNQPVGALFLGKSMLSIYTMRNHIVLLMSILGALLFFIFYSFSNHWLKKNVTHPIRWVADAMKTISENEYSIVENMPTAQNEEIDILQTTMLTMVAKLVAGQKKLETVAYIDSITGLPNRVFLYKKYNAVSHIKEQNALSVVYYLDVDNLKYINNLFGHRVGDGLLIQMGSVLKDLLRELPEYEIYRISGDEFAICKEGYYNRDAVTNLSKLILSVFEKAFIINEQSISTSVSIGISYNDSCNGTRCEICTEKCKDDLEMLLKKAELAMNRVKLNGKNDFMLFDPSMNEDIQRKASLEQDLKLAMKNKELELYYQPKFDLELNRYDGMEALVRWNHPVRGFIPPFEFIKIAEESNLIIELGTWILEKSCRFIMEYNRTHHSEYCVSVNVSTIQLLNENFEKTVLSILESTGLNPAYLELEITETVFMNSMDTAYEKLKFFKEKNINIALDDFGTGYSSLTYLKSLPITTVKLDKSFVDDITFNAISFGIVDNVIQIARSIGLIIVVEGVETNEQLQILKSLRCHKIQGYYFSKPVPEAELPLVLSQYH</sequence>
<dbReference type="InterPro" id="IPR029787">
    <property type="entry name" value="Nucleotide_cyclase"/>
</dbReference>
<dbReference type="Gene3D" id="3.30.70.270">
    <property type="match status" value="1"/>
</dbReference>
<dbReference type="OrthoDB" id="1647636at2"/>
<reference evidence="10" key="1">
    <citation type="submission" date="2019-10" db="EMBL/GenBank/DDBJ databases">
        <authorList>
            <person name="Ross D.E."/>
            <person name="Gulliver D."/>
        </authorList>
    </citation>
    <scope>NUCLEOTIDE SEQUENCE</scope>
    <source>
        <strain evidence="10">DER-2019</strain>
    </source>
</reference>
<feature type="domain" description="GGDEF" evidence="9">
    <location>
        <begin position="393"/>
        <end position="540"/>
    </location>
</feature>
<comment type="subcellular location">
    <subcellularLocation>
        <location evidence="1">Cell membrane</location>
        <topology evidence="1">Multi-pass membrane protein</topology>
    </subcellularLocation>
</comment>
<name>A0A923KW41_9FIRM</name>
<dbReference type="GO" id="GO:0071111">
    <property type="term" value="F:cyclic-guanylate-specific phosphodiesterase activity"/>
    <property type="evidence" value="ECO:0007669"/>
    <property type="project" value="InterPro"/>
</dbReference>
<evidence type="ECO:0000313" key="11">
    <source>
        <dbReference type="Proteomes" id="UP000616595"/>
    </source>
</evidence>
<evidence type="ECO:0000256" key="4">
    <source>
        <dbReference type="ARBA" id="ARBA00022989"/>
    </source>
</evidence>
<evidence type="ECO:0000259" key="8">
    <source>
        <dbReference type="PROSITE" id="PS50883"/>
    </source>
</evidence>
<keyword evidence="11" id="KW-1185">Reference proteome</keyword>
<dbReference type="Proteomes" id="UP000616595">
    <property type="component" value="Unassembled WGS sequence"/>
</dbReference>
<feature type="transmembrane region" description="Helical" evidence="7">
    <location>
        <begin position="12"/>
        <end position="38"/>
    </location>
</feature>
<dbReference type="PROSITE" id="PS50883">
    <property type="entry name" value="EAL"/>
    <property type="match status" value="1"/>
</dbReference>
<evidence type="ECO:0000256" key="2">
    <source>
        <dbReference type="ARBA" id="ARBA00022475"/>
    </source>
</evidence>
<keyword evidence="5 7" id="KW-0472">Membrane</keyword>